<reference evidence="1 2" key="1">
    <citation type="journal article" date="2002" name="Nature">
        <title>Genome sequence and comparative analysis of the model rodent malaria parasite Plasmodium yoelii yoelii.</title>
        <authorList>
            <person name="Carlton J.M."/>
            <person name="Angiuoli S.V."/>
            <person name="Suh B.B."/>
            <person name="Kooij T.W."/>
            <person name="Pertea M."/>
            <person name="Silva J.C."/>
            <person name="Ermolaeva M.D."/>
            <person name="Allen J.E."/>
            <person name="Selengut J.D."/>
            <person name="Koo H.L."/>
            <person name="Peterson J.D."/>
            <person name="Pop M."/>
            <person name="Kosack D.S."/>
            <person name="Shumway M.F."/>
            <person name="Bidwell S.L."/>
            <person name="Shallom S.J."/>
            <person name="van Aken S.E."/>
            <person name="Riedmuller S.B."/>
            <person name="Feldblyum T.V."/>
            <person name="Cho J.K."/>
            <person name="Quackenbush J."/>
            <person name="Sedegah M."/>
            <person name="Shoaibi A."/>
            <person name="Cummings L.M."/>
            <person name="Florens L."/>
            <person name="Yates J.R."/>
            <person name="Raine J.D."/>
            <person name="Sinden R.E."/>
            <person name="Harris M.A."/>
            <person name="Cunningham D.A."/>
            <person name="Preiser P.R."/>
            <person name="Bergman L.W."/>
            <person name="Vaidya A.B."/>
            <person name="van Lin L.H."/>
            <person name="Janse C.J."/>
            <person name="Waters A.P."/>
            <person name="Smith H.O."/>
            <person name="White O.R."/>
            <person name="Salzberg S.L."/>
            <person name="Venter J.C."/>
            <person name="Fraser C.M."/>
            <person name="Hoffman S.L."/>
            <person name="Gardner M.J."/>
            <person name="Carucci D.J."/>
        </authorList>
    </citation>
    <scope>NUCLEOTIDE SEQUENCE [LARGE SCALE GENOMIC DNA]</scope>
    <source>
        <strain evidence="1 2">17XNL</strain>
    </source>
</reference>
<accession>Q7RGC7</accession>
<dbReference type="Proteomes" id="UP000008553">
    <property type="component" value="Unassembled WGS sequence"/>
</dbReference>
<comment type="caution">
    <text evidence="1">The sequence shown here is derived from an EMBL/GenBank/DDBJ whole genome shotgun (WGS) entry which is preliminary data.</text>
</comment>
<organism evidence="1 2">
    <name type="scientific">Plasmodium yoelii yoelii</name>
    <dbReference type="NCBI Taxonomy" id="73239"/>
    <lineage>
        <taxon>Eukaryota</taxon>
        <taxon>Sar</taxon>
        <taxon>Alveolata</taxon>
        <taxon>Apicomplexa</taxon>
        <taxon>Aconoidasida</taxon>
        <taxon>Haemosporida</taxon>
        <taxon>Plasmodiidae</taxon>
        <taxon>Plasmodium</taxon>
        <taxon>Plasmodium (Vinckeia)</taxon>
    </lineage>
</organism>
<protein>
    <submittedName>
        <fullName evidence="1">Uncharacterized protein</fullName>
    </submittedName>
</protein>
<proteinExistence type="predicted"/>
<evidence type="ECO:0000313" key="1">
    <source>
        <dbReference type="EMBL" id="EAA16279.1"/>
    </source>
</evidence>
<dbReference type="EMBL" id="AABL01001339">
    <property type="protein sequence ID" value="EAA16279.1"/>
    <property type="molecule type" value="Genomic_DNA"/>
</dbReference>
<keyword evidence="2" id="KW-1185">Reference proteome</keyword>
<dbReference type="AlphaFoldDB" id="Q7RGC7"/>
<sequence>MYFKKLSIWKYISFYHNFCIMLMLWNPHSGQGYITFVHN</sequence>
<gene>
    <name evidence="1" type="ORF">PY04420</name>
</gene>
<name>Q7RGC7_PLAYO</name>
<evidence type="ECO:0000313" key="2">
    <source>
        <dbReference type="Proteomes" id="UP000008553"/>
    </source>
</evidence>
<dbReference type="PaxDb" id="73239-Q7RGC7"/>
<dbReference type="InParanoid" id="Q7RGC7"/>